<dbReference type="RefSeq" id="WP_133330964.1">
    <property type="nucleotide sequence ID" value="NZ_SMYL01000014.1"/>
</dbReference>
<proteinExistence type="predicted"/>
<evidence type="ECO:0000313" key="2">
    <source>
        <dbReference type="EMBL" id="TDK61205.1"/>
    </source>
</evidence>
<dbReference type="InterPro" id="IPR024402">
    <property type="entry name" value="DUF2726"/>
</dbReference>
<accession>A0A4R5VRA4</accession>
<sequence>MTNLSYNPFGKGLSAELGPSGKKSKILSFKRQGGLLVNSEMQALQILSSFRPTSQYLIFPQVHLLQTFDVDQKKLDEEFKKRAVASPFKESIAEKVAKKWKFEMGWKSVDFLVCSTQNSRVLGGIEIDDPTHAEDPARQACDLVKNIIFASLDVPLLRFTNAQIAELHSEGFGSNHSASFSAYLQSATAAWDATKKILTD</sequence>
<gene>
    <name evidence="2" type="ORF">E2I14_17600</name>
</gene>
<dbReference type="Proteomes" id="UP000294829">
    <property type="component" value="Unassembled WGS sequence"/>
</dbReference>
<keyword evidence="3" id="KW-1185">Reference proteome</keyword>
<dbReference type="OrthoDB" id="9757917at2"/>
<reference evidence="2 3" key="1">
    <citation type="submission" date="2019-03" db="EMBL/GenBank/DDBJ databases">
        <title>Sapientia aquatica gen. nov., sp. nov., isolated from a crater lake.</title>
        <authorList>
            <person name="Felfoldi T."/>
            <person name="Szabo A."/>
            <person name="Toth E."/>
            <person name="Schumann P."/>
            <person name="Keki Z."/>
            <person name="Marialigeti K."/>
            <person name="Mathe I."/>
        </authorList>
    </citation>
    <scope>NUCLEOTIDE SEQUENCE [LARGE SCALE GENOMIC DNA]</scope>
    <source>
        <strain evidence="2 3">SA-152</strain>
    </source>
</reference>
<evidence type="ECO:0000259" key="1">
    <source>
        <dbReference type="Pfam" id="PF10881"/>
    </source>
</evidence>
<dbReference type="AlphaFoldDB" id="A0A4R5VRA4"/>
<dbReference type="EMBL" id="SMYL01000014">
    <property type="protein sequence ID" value="TDK61205.1"/>
    <property type="molecule type" value="Genomic_DNA"/>
</dbReference>
<feature type="domain" description="DUF2726" evidence="1">
    <location>
        <begin position="95"/>
        <end position="164"/>
    </location>
</feature>
<dbReference type="Pfam" id="PF10881">
    <property type="entry name" value="DUF2726"/>
    <property type="match status" value="1"/>
</dbReference>
<name>A0A4R5VRA4_9BURK</name>
<organism evidence="2 3">
    <name type="scientific">Sapientia aquatica</name>
    <dbReference type="NCBI Taxonomy" id="1549640"/>
    <lineage>
        <taxon>Bacteria</taxon>
        <taxon>Pseudomonadati</taxon>
        <taxon>Pseudomonadota</taxon>
        <taxon>Betaproteobacteria</taxon>
        <taxon>Burkholderiales</taxon>
        <taxon>Oxalobacteraceae</taxon>
        <taxon>Sapientia</taxon>
    </lineage>
</organism>
<comment type="caution">
    <text evidence="2">The sequence shown here is derived from an EMBL/GenBank/DDBJ whole genome shotgun (WGS) entry which is preliminary data.</text>
</comment>
<evidence type="ECO:0000313" key="3">
    <source>
        <dbReference type="Proteomes" id="UP000294829"/>
    </source>
</evidence>
<protein>
    <submittedName>
        <fullName evidence="2">DUF2726 domain-containing protein</fullName>
    </submittedName>
</protein>